<evidence type="ECO:0000256" key="1">
    <source>
        <dbReference type="SAM" id="MobiDB-lite"/>
    </source>
</evidence>
<reference evidence="2 3" key="1">
    <citation type="submission" date="2015-03" db="EMBL/GenBank/DDBJ databases">
        <title>Draft genome sequence of Elstera litoralis.</title>
        <authorList>
            <person name="Rahalkar M.C."/>
            <person name="Dhakephalkar P.K."/>
            <person name="Pore S.D."/>
            <person name="Arora P."/>
            <person name="Kapse N.G."/>
            <person name="Pandit P.S."/>
        </authorList>
    </citation>
    <scope>NUCLEOTIDE SEQUENCE [LARGE SCALE GENOMIC DNA]</scope>
    <source>
        <strain evidence="2 3">Dia-1</strain>
    </source>
</reference>
<dbReference type="RefSeq" id="WP_045777316.1">
    <property type="nucleotide sequence ID" value="NZ_LAJY01000727.1"/>
</dbReference>
<feature type="non-terminal residue" evidence="2">
    <location>
        <position position="1"/>
    </location>
</feature>
<feature type="region of interest" description="Disordered" evidence="1">
    <location>
        <begin position="85"/>
        <end position="112"/>
    </location>
</feature>
<dbReference type="Proteomes" id="UP000033774">
    <property type="component" value="Unassembled WGS sequence"/>
</dbReference>
<protein>
    <submittedName>
        <fullName evidence="2">Uncharacterized protein</fullName>
    </submittedName>
</protein>
<organism evidence="2 3">
    <name type="scientific">Elstera litoralis</name>
    <dbReference type="NCBI Taxonomy" id="552518"/>
    <lineage>
        <taxon>Bacteria</taxon>
        <taxon>Pseudomonadati</taxon>
        <taxon>Pseudomonadota</taxon>
        <taxon>Alphaproteobacteria</taxon>
        <taxon>Rhodospirillales</taxon>
        <taxon>Rhodospirillaceae</taxon>
        <taxon>Elstera</taxon>
    </lineage>
</organism>
<accession>A0A0F3INT3</accession>
<gene>
    <name evidence="2" type="ORF">VZ95_19325</name>
</gene>
<evidence type="ECO:0000313" key="3">
    <source>
        <dbReference type="Proteomes" id="UP000033774"/>
    </source>
</evidence>
<feature type="region of interest" description="Disordered" evidence="1">
    <location>
        <begin position="1"/>
        <end position="24"/>
    </location>
</feature>
<dbReference type="EMBL" id="LAJY01000727">
    <property type="protein sequence ID" value="KJV08198.1"/>
    <property type="molecule type" value="Genomic_DNA"/>
</dbReference>
<name>A0A0F3INT3_9PROT</name>
<dbReference type="AlphaFoldDB" id="A0A0F3INT3"/>
<feature type="compositionally biased region" description="Polar residues" evidence="1">
    <location>
        <begin position="92"/>
        <end position="106"/>
    </location>
</feature>
<feature type="region of interest" description="Disordered" evidence="1">
    <location>
        <begin position="137"/>
        <end position="169"/>
    </location>
</feature>
<sequence>ATLKEAEAKTDEVEAEAKRRDQKNEPVYALLRKNGQVVGAIYRDGLGEYVGNEIGQFWGRSETAEQIANRAKQANIDGLTIEVFGNSDMGPTRSQTSAMMSNTLGKNKQPKVRSEINNEKNDIFEMTKIFKQKIEEERKSFQSETPSEHETTAERWQRNIDWFKTDHSA</sequence>
<comment type="caution">
    <text evidence="2">The sequence shown here is derived from an EMBL/GenBank/DDBJ whole genome shotgun (WGS) entry which is preliminary data.</text>
</comment>
<evidence type="ECO:0000313" key="2">
    <source>
        <dbReference type="EMBL" id="KJV08198.1"/>
    </source>
</evidence>
<proteinExistence type="predicted"/>
<keyword evidence="3" id="KW-1185">Reference proteome</keyword>